<dbReference type="PROSITE" id="PS50032">
    <property type="entry name" value="KA1"/>
    <property type="match status" value="1"/>
</dbReference>
<dbReference type="InterPro" id="IPR001772">
    <property type="entry name" value="KA1_dom"/>
</dbReference>
<sequence length="528" mass="60096">MSGTPVQPQNSMSYPPNNEGQSDAQSMHQTPAFFLANYRLGKTLGNGSFGKVKIAEHVLTQHKVAIKILNKRKIKQQDMEEKVRREIKILRLFMHPHIIRLYEVIETDNDIYVVMEFVKAGELFDYIVEKGRLVEDEARHFFQQIVSGVEYCHRNMVVHRDLKPENLLLDSKMNIKIADFGLSNVMRDGHFLKTSCGSPNYAAPEVISGKLYCGPEVDVWSCGVILYALLCGSLPFDDENIPNLFRKIKGGIYNLPTHLSHGARDLIPRMLVVDPLKRITIPEIRQHPWFTLHLPRYLAVMQADTIANTAMLDEDILHEVVKLGFKRQDVVKSIQKRSQNKATVAYFLMADNRRRMPSSAYLRAELTEAHQAHQGYPPGMMIPQGAQAQQAAAAGGQRLVAERRWRLGVHSRGHPHRIIEDLLRALHALAVGYKKVAPYNYKCRKLYAARAEMKLEALARESENGVDISDNSHSASVGLPGSKERVLKFELQMYKMRDGEYCIDIQRLVGELFLFMDLCGVLLSRLHF</sequence>
<evidence type="ECO:0000256" key="1">
    <source>
        <dbReference type="ARBA" id="ARBA00006234"/>
    </source>
</evidence>
<dbReference type="AlphaFoldDB" id="A0AAV1I876"/>
<keyword evidence="6 15" id="KW-0418">Kinase</keyword>
<dbReference type="Pfam" id="PF02149">
    <property type="entry name" value="KA1"/>
    <property type="match status" value="1"/>
</dbReference>
<evidence type="ECO:0000256" key="10">
    <source>
        <dbReference type="PROSITE-ProRule" id="PRU10141"/>
    </source>
</evidence>
<dbReference type="GO" id="GO:0005737">
    <property type="term" value="C:cytoplasm"/>
    <property type="evidence" value="ECO:0007669"/>
    <property type="project" value="TreeGrafter"/>
</dbReference>
<dbReference type="Gene3D" id="3.30.310.80">
    <property type="entry name" value="Kinase associated domain 1, KA1"/>
    <property type="match status" value="1"/>
</dbReference>
<dbReference type="PANTHER" id="PTHR24346:SF82">
    <property type="entry name" value="KP78A-RELATED"/>
    <property type="match status" value="1"/>
</dbReference>
<dbReference type="InterPro" id="IPR017441">
    <property type="entry name" value="Protein_kinase_ATP_BS"/>
</dbReference>
<dbReference type="CDD" id="cd14335">
    <property type="entry name" value="UBA_SnRK1_plant"/>
    <property type="match status" value="1"/>
</dbReference>
<gene>
    <name evidence="15" type="primary">KIN10</name>
    <name evidence="15" type="ORF">CVIRNUC_005216</name>
</gene>
<dbReference type="PROSITE" id="PS00107">
    <property type="entry name" value="PROTEIN_KINASE_ATP"/>
    <property type="match status" value="1"/>
</dbReference>
<dbReference type="Pfam" id="PF00069">
    <property type="entry name" value="Pkinase"/>
    <property type="match status" value="1"/>
</dbReference>
<dbReference type="FunFam" id="3.30.200.20:FF:000236">
    <property type="entry name" value="Non-specific serine/threonine protein kinase"/>
    <property type="match status" value="1"/>
</dbReference>
<evidence type="ECO:0000259" key="13">
    <source>
        <dbReference type="PROSITE" id="PS50030"/>
    </source>
</evidence>
<keyword evidence="16" id="KW-1185">Reference proteome</keyword>
<dbReference type="EC" id="2.7.11.1" evidence="2"/>
<evidence type="ECO:0000313" key="16">
    <source>
        <dbReference type="Proteomes" id="UP001314263"/>
    </source>
</evidence>
<dbReference type="Proteomes" id="UP001314263">
    <property type="component" value="Unassembled WGS sequence"/>
</dbReference>
<dbReference type="InterPro" id="IPR028375">
    <property type="entry name" value="KA1/Ssp2_C"/>
</dbReference>
<dbReference type="InterPro" id="IPR008271">
    <property type="entry name" value="Ser/Thr_kinase_AS"/>
</dbReference>
<evidence type="ECO:0000256" key="8">
    <source>
        <dbReference type="ARBA" id="ARBA00047899"/>
    </source>
</evidence>
<evidence type="ECO:0000256" key="4">
    <source>
        <dbReference type="ARBA" id="ARBA00022679"/>
    </source>
</evidence>
<dbReference type="InterPro" id="IPR000719">
    <property type="entry name" value="Prot_kinase_dom"/>
</dbReference>
<accession>A0AAV1I876</accession>
<dbReference type="InterPro" id="IPR015940">
    <property type="entry name" value="UBA"/>
</dbReference>
<protein>
    <recommendedName>
        <fullName evidence="2">non-specific serine/threonine protein kinase</fullName>
        <ecNumber evidence="2">2.7.11.1</ecNumber>
    </recommendedName>
</protein>
<feature type="domain" description="Protein kinase" evidence="12">
    <location>
        <begin position="38"/>
        <end position="290"/>
    </location>
</feature>
<feature type="binding site" evidence="10">
    <location>
        <position position="67"/>
    </location>
    <ligand>
        <name>ATP</name>
        <dbReference type="ChEBI" id="CHEBI:30616"/>
    </ligand>
</feature>
<evidence type="ECO:0000259" key="14">
    <source>
        <dbReference type="PROSITE" id="PS50032"/>
    </source>
</evidence>
<feature type="domain" description="KA1" evidence="14">
    <location>
        <begin position="480"/>
        <end position="528"/>
    </location>
</feature>
<evidence type="ECO:0000256" key="5">
    <source>
        <dbReference type="ARBA" id="ARBA00022741"/>
    </source>
</evidence>
<comment type="catalytic activity">
    <reaction evidence="8">
        <text>L-threonyl-[protein] + ATP = O-phospho-L-threonyl-[protein] + ADP + H(+)</text>
        <dbReference type="Rhea" id="RHEA:46608"/>
        <dbReference type="Rhea" id="RHEA-COMP:11060"/>
        <dbReference type="Rhea" id="RHEA-COMP:11605"/>
        <dbReference type="ChEBI" id="CHEBI:15378"/>
        <dbReference type="ChEBI" id="CHEBI:30013"/>
        <dbReference type="ChEBI" id="CHEBI:30616"/>
        <dbReference type="ChEBI" id="CHEBI:61977"/>
        <dbReference type="ChEBI" id="CHEBI:456216"/>
        <dbReference type="EC" id="2.7.11.1"/>
    </reaction>
</comment>
<evidence type="ECO:0000256" key="11">
    <source>
        <dbReference type="SAM" id="MobiDB-lite"/>
    </source>
</evidence>
<dbReference type="PROSITE" id="PS50030">
    <property type="entry name" value="UBA"/>
    <property type="match status" value="1"/>
</dbReference>
<reference evidence="15 16" key="1">
    <citation type="submission" date="2023-10" db="EMBL/GenBank/DDBJ databases">
        <authorList>
            <person name="Maclean D."/>
            <person name="Macfadyen A."/>
        </authorList>
    </citation>
    <scope>NUCLEOTIDE SEQUENCE [LARGE SCALE GENOMIC DNA]</scope>
</reference>
<dbReference type="SMART" id="SM00220">
    <property type="entry name" value="S_TKc"/>
    <property type="match status" value="1"/>
</dbReference>
<dbReference type="CDD" id="cd12122">
    <property type="entry name" value="AMPKA_C"/>
    <property type="match status" value="1"/>
</dbReference>
<dbReference type="SUPFAM" id="SSF56112">
    <property type="entry name" value="Protein kinase-like (PK-like)"/>
    <property type="match status" value="1"/>
</dbReference>
<dbReference type="Gene3D" id="1.10.510.10">
    <property type="entry name" value="Transferase(Phosphotransferase) domain 1"/>
    <property type="match status" value="1"/>
</dbReference>
<dbReference type="PANTHER" id="PTHR24346">
    <property type="entry name" value="MAP/MICROTUBULE AFFINITY-REGULATING KINASE"/>
    <property type="match status" value="1"/>
</dbReference>
<evidence type="ECO:0000256" key="9">
    <source>
        <dbReference type="ARBA" id="ARBA00048679"/>
    </source>
</evidence>
<name>A0AAV1I876_9CHLO</name>
<dbReference type="InterPro" id="IPR011009">
    <property type="entry name" value="Kinase-like_dom_sf"/>
</dbReference>
<comment type="similarity">
    <text evidence="1">Belongs to the protein kinase superfamily. CAMK Ser/Thr protein kinase family. SNF1 subfamily.</text>
</comment>
<dbReference type="GO" id="GO:0004674">
    <property type="term" value="F:protein serine/threonine kinase activity"/>
    <property type="evidence" value="ECO:0007669"/>
    <property type="project" value="UniProtKB-KW"/>
</dbReference>
<evidence type="ECO:0000256" key="7">
    <source>
        <dbReference type="ARBA" id="ARBA00022840"/>
    </source>
</evidence>
<dbReference type="PROSITE" id="PS50011">
    <property type="entry name" value="PROTEIN_KINASE_DOM"/>
    <property type="match status" value="1"/>
</dbReference>
<keyword evidence="4" id="KW-0808">Transferase</keyword>
<evidence type="ECO:0000256" key="6">
    <source>
        <dbReference type="ARBA" id="ARBA00022777"/>
    </source>
</evidence>
<evidence type="ECO:0000313" key="15">
    <source>
        <dbReference type="EMBL" id="CAK0780904.1"/>
    </source>
</evidence>
<keyword evidence="3" id="KW-0723">Serine/threonine-protein kinase</keyword>
<dbReference type="PROSITE" id="PS00108">
    <property type="entry name" value="PROTEIN_KINASE_ST"/>
    <property type="match status" value="1"/>
</dbReference>
<comment type="catalytic activity">
    <reaction evidence="9">
        <text>L-seryl-[protein] + ATP = O-phospho-L-seryl-[protein] + ADP + H(+)</text>
        <dbReference type="Rhea" id="RHEA:17989"/>
        <dbReference type="Rhea" id="RHEA-COMP:9863"/>
        <dbReference type="Rhea" id="RHEA-COMP:11604"/>
        <dbReference type="ChEBI" id="CHEBI:15378"/>
        <dbReference type="ChEBI" id="CHEBI:29999"/>
        <dbReference type="ChEBI" id="CHEBI:30616"/>
        <dbReference type="ChEBI" id="CHEBI:83421"/>
        <dbReference type="ChEBI" id="CHEBI:456216"/>
        <dbReference type="EC" id="2.7.11.1"/>
    </reaction>
</comment>
<dbReference type="EMBL" id="CAUYUE010000006">
    <property type="protein sequence ID" value="CAK0780904.1"/>
    <property type="molecule type" value="Genomic_DNA"/>
</dbReference>
<keyword evidence="5 10" id="KW-0547">Nucleotide-binding</keyword>
<evidence type="ECO:0000256" key="3">
    <source>
        <dbReference type="ARBA" id="ARBA00022527"/>
    </source>
</evidence>
<proteinExistence type="inferred from homology"/>
<evidence type="ECO:0000256" key="2">
    <source>
        <dbReference type="ARBA" id="ARBA00012513"/>
    </source>
</evidence>
<dbReference type="GO" id="GO:0005524">
    <property type="term" value="F:ATP binding"/>
    <property type="evidence" value="ECO:0007669"/>
    <property type="project" value="UniProtKB-UniRule"/>
</dbReference>
<dbReference type="GO" id="GO:0035556">
    <property type="term" value="P:intracellular signal transduction"/>
    <property type="evidence" value="ECO:0007669"/>
    <property type="project" value="TreeGrafter"/>
</dbReference>
<dbReference type="CDD" id="cd14079">
    <property type="entry name" value="STKc_AMPK_alpha"/>
    <property type="match status" value="1"/>
</dbReference>
<organism evidence="15 16">
    <name type="scientific">Coccomyxa viridis</name>
    <dbReference type="NCBI Taxonomy" id="1274662"/>
    <lineage>
        <taxon>Eukaryota</taxon>
        <taxon>Viridiplantae</taxon>
        <taxon>Chlorophyta</taxon>
        <taxon>core chlorophytes</taxon>
        <taxon>Trebouxiophyceae</taxon>
        <taxon>Trebouxiophyceae incertae sedis</taxon>
        <taxon>Coccomyxaceae</taxon>
        <taxon>Coccomyxa</taxon>
    </lineage>
</organism>
<dbReference type="SUPFAM" id="SSF103243">
    <property type="entry name" value="KA1-like"/>
    <property type="match status" value="1"/>
</dbReference>
<feature type="region of interest" description="Disordered" evidence="11">
    <location>
        <begin position="1"/>
        <end position="26"/>
    </location>
</feature>
<keyword evidence="7 10" id="KW-0067">ATP-binding</keyword>
<dbReference type="FunFam" id="1.10.510.10:FF:000544">
    <property type="entry name" value="Non-specific serine/threonine protein kinase"/>
    <property type="match status" value="1"/>
</dbReference>
<comment type="caution">
    <text evidence="15">The sequence shown here is derived from an EMBL/GenBank/DDBJ whole genome shotgun (WGS) entry which is preliminary data.</text>
</comment>
<feature type="domain" description="UBA" evidence="13">
    <location>
        <begin position="311"/>
        <end position="351"/>
    </location>
</feature>
<evidence type="ECO:0000259" key="12">
    <source>
        <dbReference type="PROSITE" id="PS50011"/>
    </source>
</evidence>